<gene>
    <name evidence="2" type="ORF">ACOC_LOCUS12981</name>
</gene>
<dbReference type="CDD" id="cd18186">
    <property type="entry name" value="BTB_POZ_ZBTB_KLHL-like"/>
    <property type="match status" value="1"/>
</dbReference>
<dbReference type="SMART" id="SM00225">
    <property type="entry name" value="BTB"/>
    <property type="match status" value="1"/>
</dbReference>
<dbReference type="STRING" id="334426.A0A0R3Q1R6"/>
<dbReference type="AlphaFoldDB" id="A0A0R3Q1R6"/>
<dbReference type="WBParaSite" id="ACOC_0001298001-mRNA-1">
    <property type="protein sequence ID" value="ACOC_0001298001-mRNA-1"/>
    <property type="gene ID" value="ACOC_0001298001"/>
</dbReference>
<dbReference type="EMBL" id="UYYA01005367">
    <property type="protein sequence ID" value="VDM64566.1"/>
    <property type="molecule type" value="Genomic_DNA"/>
</dbReference>
<evidence type="ECO:0000313" key="2">
    <source>
        <dbReference type="EMBL" id="VDM64566.1"/>
    </source>
</evidence>
<organism evidence="4">
    <name type="scientific">Angiostrongylus costaricensis</name>
    <name type="common">Nematode worm</name>
    <dbReference type="NCBI Taxonomy" id="334426"/>
    <lineage>
        <taxon>Eukaryota</taxon>
        <taxon>Metazoa</taxon>
        <taxon>Ecdysozoa</taxon>
        <taxon>Nematoda</taxon>
        <taxon>Chromadorea</taxon>
        <taxon>Rhabditida</taxon>
        <taxon>Rhabditina</taxon>
        <taxon>Rhabditomorpha</taxon>
        <taxon>Strongyloidea</taxon>
        <taxon>Metastrongylidae</taxon>
        <taxon>Angiostrongylus</taxon>
    </lineage>
</organism>
<dbReference type="Proteomes" id="UP000267027">
    <property type="component" value="Unassembled WGS sequence"/>
</dbReference>
<keyword evidence="3" id="KW-1185">Reference proteome</keyword>
<feature type="domain" description="BTB" evidence="1">
    <location>
        <begin position="11"/>
        <end position="82"/>
    </location>
</feature>
<dbReference type="InterPro" id="IPR000210">
    <property type="entry name" value="BTB/POZ_dom"/>
</dbReference>
<evidence type="ECO:0000313" key="4">
    <source>
        <dbReference type="WBParaSite" id="ACOC_0001298001-mRNA-1"/>
    </source>
</evidence>
<reference evidence="2 3" key="2">
    <citation type="submission" date="2018-11" db="EMBL/GenBank/DDBJ databases">
        <authorList>
            <consortium name="Pathogen Informatics"/>
        </authorList>
    </citation>
    <scope>NUCLEOTIDE SEQUENCE [LARGE SCALE GENOMIC DNA]</scope>
    <source>
        <strain evidence="2 3">Costa Rica</strain>
    </source>
</reference>
<proteinExistence type="predicted"/>
<dbReference type="PANTHER" id="PTHR24413">
    <property type="entry name" value="SPECKLE-TYPE POZ PROTEIN"/>
    <property type="match status" value="1"/>
</dbReference>
<sequence>MFTEIGNSPYSDVDIVAGFGENRMAFAVHKYKLATHSNVFRDILENAVDKTQRIMIVIDEFSPAAVRSMLVFIYSGSISLQNMDLKEASDVMKLAQKYNIPALTTMCERDLIPRVWSGNVIDCFELADFHQASYLYEHCLDFIGVSACEEMSNVEIKIRSVGSKHQDFWDDGSVGTLTMRTWYRKFRSCDFELEYKEGRGRPKDFDDDELKALVEALPKTNFRHVFFREFKLGRSAAETSRNIG</sequence>
<name>A0A0R3Q1R6_ANGCS</name>
<reference evidence="4" key="1">
    <citation type="submission" date="2017-02" db="UniProtKB">
        <authorList>
            <consortium name="WormBaseParasite"/>
        </authorList>
    </citation>
    <scope>IDENTIFICATION</scope>
</reference>
<evidence type="ECO:0000259" key="1">
    <source>
        <dbReference type="PROSITE" id="PS50097"/>
    </source>
</evidence>
<accession>A0A0R3Q1R6</accession>
<dbReference type="InterPro" id="IPR011333">
    <property type="entry name" value="SKP1/BTB/POZ_sf"/>
</dbReference>
<protein>
    <submittedName>
        <fullName evidence="4">BTB domain-containing protein</fullName>
    </submittedName>
</protein>
<dbReference type="Gene3D" id="3.30.710.10">
    <property type="entry name" value="Potassium Channel Kv1.1, Chain A"/>
    <property type="match status" value="1"/>
</dbReference>
<evidence type="ECO:0000313" key="3">
    <source>
        <dbReference type="Proteomes" id="UP000267027"/>
    </source>
</evidence>
<dbReference type="PROSITE" id="PS50097">
    <property type="entry name" value="BTB"/>
    <property type="match status" value="1"/>
</dbReference>
<dbReference type="Pfam" id="PF00651">
    <property type="entry name" value="BTB"/>
    <property type="match status" value="1"/>
</dbReference>
<dbReference type="SUPFAM" id="SSF54695">
    <property type="entry name" value="POZ domain"/>
    <property type="match status" value="1"/>
</dbReference>
<dbReference type="OrthoDB" id="6777468at2759"/>